<dbReference type="PANTHER" id="PTHR22826:SF115">
    <property type="entry name" value="GUANINE NUCLEOTIDE EXCHANGE FACTOR DBS"/>
    <property type="match status" value="1"/>
</dbReference>
<evidence type="ECO:0000256" key="1">
    <source>
        <dbReference type="ARBA" id="ARBA00022443"/>
    </source>
</evidence>
<feature type="region of interest" description="Disordered" evidence="6">
    <location>
        <begin position="1090"/>
        <end position="1120"/>
    </location>
</feature>
<evidence type="ECO:0000259" key="10">
    <source>
        <dbReference type="PROSITE" id="PS50191"/>
    </source>
</evidence>
<gene>
    <name evidence="12" type="primary">LOC120033432</name>
</gene>
<dbReference type="RefSeq" id="XP_038835720.1">
    <property type="nucleotide sequence ID" value="XM_038979792.1"/>
</dbReference>
<dbReference type="Pfam" id="PF00621">
    <property type="entry name" value="RhoGEF"/>
    <property type="match status" value="1"/>
</dbReference>
<dbReference type="InterPro" id="IPR036865">
    <property type="entry name" value="CRAL-TRIO_dom_sf"/>
</dbReference>
<dbReference type="PROSITE" id="PS50002">
    <property type="entry name" value="SH3"/>
    <property type="match status" value="1"/>
</dbReference>
<dbReference type="PANTHER" id="PTHR22826">
    <property type="entry name" value="RHO GUANINE EXCHANGE FACTOR-RELATED"/>
    <property type="match status" value="1"/>
</dbReference>
<dbReference type="GO" id="GO:0005085">
    <property type="term" value="F:guanyl-nucleotide exchange factor activity"/>
    <property type="evidence" value="ECO:0007669"/>
    <property type="project" value="UniProtKB-KW"/>
</dbReference>
<keyword evidence="1 5" id="KW-0728">SH3 domain</keyword>
<dbReference type="InterPro" id="IPR001452">
    <property type="entry name" value="SH3_domain"/>
</dbReference>
<evidence type="ECO:0000256" key="5">
    <source>
        <dbReference type="PROSITE-ProRule" id="PRU00192"/>
    </source>
</evidence>
<dbReference type="CDD" id="cd00160">
    <property type="entry name" value="RhoGEF"/>
    <property type="match status" value="1"/>
</dbReference>
<evidence type="ECO:0000256" key="4">
    <source>
        <dbReference type="ARBA" id="ARBA00049987"/>
    </source>
</evidence>
<dbReference type="PROSITE" id="PS50010">
    <property type="entry name" value="DH_2"/>
    <property type="match status" value="1"/>
</dbReference>
<feature type="domain" description="PH" evidence="8">
    <location>
        <begin position="762"/>
        <end position="884"/>
    </location>
</feature>
<keyword evidence="2" id="KW-0597">Phosphoprotein</keyword>
<dbReference type="AlphaFoldDB" id="A0A8U0Q327"/>
<evidence type="ECO:0000256" key="3">
    <source>
        <dbReference type="ARBA" id="ARBA00022658"/>
    </source>
</evidence>
<feature type="domain" description="SH3" evidence="7">
    <location>
        <begin position="1020"/>
        <end position="1083"/>
    </location>
</feature>
<dbReference type="CDD" id="cd01227">
    <property type="entry name" value="PH_Dbs"/>
    <property type="match status" value="1"/>
</dbReference>
<dbReference type="InterPro" id="IPR035534">
    <property type="entry name" value="DBS_PH"/>
</dbReference>
<dbReference type="InterPro" id="IPR001251">
    <property type="entry name" value="CRAL-TRIO_dom"/>
</dbReference>
<dbReference type="Proteomes" id="UP000808372">
    <property type="component" value="Chromosome 40"/>
</dbReference>
<keyword evidence="3" id="KW-0344">Guanine-nucleotide releasing factor</keyword>
<dbReference type="InterPro" id="IPR035899">
    <property type="entry name" value="DBL_dom_sf"/>
</dbReference>
<feature type="domain" description="DH" evidence="9">
    <location>
        <begin position="570"/>
        <end position="750"/>
    </location>
</feature>
<dbReference type="PROSITE" id="PS50003">
    <property type="entry name" value="PH_DOMAIN"/>
    <property type="match status" value="1"/>
</dbReference>
<dbReference type="Gene3D" id="1.20.58.60">
    <property type="match status" value="1"/>
</dbReference>
<dbReference type="InterPro" id="IPR035532">
    <property type="entry name" value="DBS_SH3"/>
</dbReference>
<dbReference type="Pfam" id="PF13716">
    <property type="entry name" value="CRAL_TRIO_2"/>
    <property type="match status" value="1"/>
</dbReference>
<dbReference type="Gene3D" id="2.30.29.30">
    <property type="entry name" value="Pleckstrin-homology domain (PH domain)/Phosphotyrosine-binding domain (PTB)"/>
    <property type="match status" value="1"/>
</dbReference>
<dbReference type="SUPFAM" id="SSF52087">
    <property type="entry name" value="CRAL/TRIO domain"/>
    <property type="match status" value="1"/>
</dbReference>
<evidence type="ECO:0000256" key="6">
    <source>
        <dbReference type="SAM" id="MobiDB-lite"/>
    </source>
</evidence>
<dbReference type="SUPFAM" id="SSF50729">
    <property type="entry name" value="PH domain-like"/>
    <property type="match status" value="1"/>
</dbReference>
<dbReference type="CDD" id="cd00170">
    <property type="entry name" value="SEC14"/>
    <property type="match status" value="1"/>
</dbReference>
<dbReference type="InterPro" id="IPR036028">
    <property type="entry name" value="SH3-like_dom_sf"/>
</dbReference>
<name>A0A8U0Q327_SALNM</name>
<evidence type="ECO:0000259" key="7">
    <source>
        <dbReference type="PROSITE" id="PS50002"/>
    </source>
</evidence>
<dbReference type="Gene3D" id="1.20.900.10">
    <property type="entry name" value="Dbl homology (DH) domain"/>
    <property type="match status" value="1"/>
</dbReference>
<reference evidence="12" key="1">
    <citation type="submission" date="2025-08" db="UniProtKB">
        <authorList>
            <consortium name="RefSeq"/>
        </authorList>
    </citation>
    <scope>IDENTIFICATION</scope>
    <source>
        <tissue evidence="12">White muscle</tissue>
    </source>
</reference>
<dbReference type="GeneID" id="120033432"/>
<dbReference type="InterPro" id="IPR055251">
    <property type="entry name" value="SOS1_NGEF_PH"/>
</dbReference>
<dbReference type="SMART" id="SM00516">
    <property type="entry name" value="SEC14"/>
    <property type="match status" value="1"/>
</dbReference>
<dbReference type="InterPro" id="IPR001849">
    <property type="entry name" value="PH_domain"/>
</dbReference>
<dbReference type="CDD" id="cd11857">
    <property type="entry name" value="SH3_DBS"/>
    <property type="match status" value="1"/>
</dbReference>
<protein>
    <submittedName>
        <fullName evidence="12">Guanine nucleotide exchange factor DBS-like</fullName>
    </submittedName>
</protein>
<dbReference type="Gene3D" id="2.30.30.40">
    <property type="entry name" value="SH3 Domains"/>
    <property type="match status" value="1"/>
</dbReference>
<keyword evidence="11" id="KW-1185">Reference proteome</keyword>
<feature type="domain" description="CRAL-TRIO" evidence="10">
    <location>
        <begin position="1"/>
        <end position="165"/>
    </location>
</feature>
<dbReference type="InterPro" id="IPR011993">
    <property type="entry name" value="PH-like_dom_sf"/>
</dbReference>
<dbReference type="FunFam" id="2.30.29.30:FF:000078">
    <property type="entry name" value="Guanine nucleotide exchange factor DBS"/>
    <property type="match status" value="1"/>
</dbReference>
<feature type="region of interest" description="Disordered" evidence="6">
    <location>
        <begin position="893"/>
        <end position="914"/>
    </location>
</feature>
<dbReference type="InterPro" id="IPR001331">
    <property type="entry name" value="GDS_CDC24_CS"/>
</dbReference>
<evidence type="ECO:0000313" key="12">
    <source>
        <dbReference type="RefSeq" id="XP_038835720.1"/>
    </source>
</evidence>
<evidence type="ECO:0000256" key="2">
    <source>
        <dbReference type="ARBA" id="ARBA00022553"/>
    </source>
</evidence>
<dbReference type="Pfam" id="PF22697">
    <property type="entry name" value="SOS1_NGEF_PH"/>
    <property type="match status" value="1"/>
</dbReference>
<dbReference type="SMART" id="SM00326">
    <property type="entry name" value="SH3"/>
    <property type="match status" value="1"/>
</dbReference>
<evidence type="ECO:0000313" key="11">
    <source>
        <dbReference type="Proteomes" id="UP000808372"/>
    </source>
</evidence>
<dbReference type="SUPFAM" id="SSF48065">
    <property type="entry name" value="DBL homology domain (DH-domain)"/>
    <property type="match status" value="1"/>
</dbReference>
<dbReference type="SUPFAM" id="SSF46966">
    <property type="entry name" value="Spectrin repeat"/>
    <property type="match status" value="2"/>
</dbReference>
<dbReference type="InterPro" id="IPR000219">
    <property type="entry name" value="DH_dom"/>
</dbReference>
<organism evidence="11 12">
    <name type="scientific">Salvelinus namaycush</name>
    <name type="common">Lake trout</name>
    <name type="synonym">Salmo namaycush</name>
    <dbReference type="NCBI Taxonomy" id="8040"/>
    <lineage>
        <taxon>Eukaryota</taxon>
        <taxon>Metazoa</taxon>
        <taxon>Chordata</taxon>
        <taxon>Craniata</taxon>
        <taxon>Vertebrata</taxon>
        <taxon>Euteleostomi</taxon>
        <taxon>Actinopterygii</taxon>
        <taxon>Neopterygii</taxon>
        <taxon>Teleostei</taxon>
        <taxon>Protacanthopterygii</taxon>
        <taxon>Salmoniformes</taxon>
        <taxon>Salmonidae</taxon>
        <taxon>Salmoninae</taxon>
        <taxon>Salvelinus</taxon>
    </lineage>
</organism>
<dbReference type="Pfam" id="PF23289">
    <property type="entry name" value="Spectrin_5"/>
    <property type="match status" value="1"/>
</dbReference>
<evidence type="ECO:0000259" key="9">
    <source>
        <dbReference type="PROSITE" id="PS50010"/>
    </source>
</evidence>
<evidence type="ECO:0000259" key="8">
    <source>
        <dbReference type="PROSITE" id="PS50003"/>
    </source>
</evidence>
<dbReference type="KEGG" id="snh:120033432"/>
<dbReference type="Pfam" id="PF00018">
    <property type="entry name" value="SH3_1"/>
    <property type="match status" value="1"/>
</dbReference>
<proteinExistence type="inferred from homology"/>
<feature type="compositionally biased region" description="Low complexity" evidence="6">
    <location>
        <begin position="903"/>
        <end position="912"/>
    </location>
</feature>
<sequence>MQQESDRLFAADIDPDLRKRFAFLSGGRAENGSPIIVFPEFPAFGELEEEEFHNVLTYLTSVPSVTASGVGFILVIDRRQDRWTAVKGTLLRIAGSFPVNLQLVLVLRPSTLFQRTLSDIFFKFNRDEFKMKVPVVMLSSVTELHAYIDRTQLPQELGGTQDYCHDTWISHRTAIEAFALMVKTTAQTLQSFGTELAETELPNNAQATSNLLATHTEKKGQMKEDLCVALGQGGRLLESINEPLQREPDYTMNQDELENLATVQRLLGQLDETETAFDDFWERHQTKLEQCLQLRHFEYYFREVRAQLDVVSERVETFSEVGISPAHAEHILRELNSQQEKACDVLDWALALATEGDGLIESAHYAEDSILPKCSELRAVCDEVTSFLKTKKVLLLRAMELHHCLEKASRWCEEGIYLLASQPVDRCQSQDGAEAALQELEKYLDTAAQHQITDLNAIWRDYDSILNPELREQVEKVFQKQVSMQEMFEKRRVSLKKLAAKQTRPVQPVAPRPEAIIKFPMSPPSHRSQETRNAEDNILNVENCRIVEVQVQNGGSRHGSLSEEENLAVLRRHVMNELLETERAYVEELLCVLQGYAAEMDNPAMAHLLPSALLNRKDVLFGNMPEIYQFHKRTFLRELETYTDVPELVGRCFLERMGDLQIYEKYCQNKPRSESLWRQCSDCAFFQECQRKLEHKLGLDSYLLKPVQRITKYQLILKELLKYSKGCEGSEDLQEALSSILGILKAVNDSMHLIAITGYEGSLTELGRLLMQGSFSVWTEHKKGHAKVKDLARFKPMQRHLFLHEKALLFCKRREENGEGYEKAPSYSFKHSLNMSAVGITESAKGDNKKFEIWCNSREEVFIVQAATPEIKTSWLNEIRKVLTGQLKACRESSQKKASDTMSPSPTSNSPPICLRSDFTERPWLETVREKESTWLVLLFFTCLFLPHSPFRNCQKSVKKGEEKKTDAVFSDPNSPSSPKHKGWNKASFSMDVPEVHDGYSSAEDPMNSDPEDEGGRKLAVGDRFTVVADYEKEKGGPQDLSVKSGDMVQLIKEGDDGQWFVRNMGSNKDGWVAAANLLTLITESKSSQSLCSSEGSITGNLSTSSSCSETYTSFSDIKP</sequence>
<dbReference type="SMART" id="SM00325">
    <property type="entry name" value="RhoGEF"/>
    <property type="match status" value="1"/>
</dbReference>
<dbReference type="GO" id="GO:0035025">
    <property type="term" value="P:positive regulation of Rho protein signal transduction"/>
    <property type="evidence" value="ECO:0007669"/>
    <property type="project" value="TreeGrafter"/>
</dbReference>
<dbReference type="GO" id="GO:0035556">
    <property type="term" value="P:intracellular signal transduction"/>
    <property type="evidence" value="ECO:0007669"/>
    <property type="project" value="InterPro"/>
</dbReference>
<dbReference type="SMART" id="SM00233">
    <property type="entry name" value="PH"/>
    <property type="match status" value="1"/>
</dbReference>
<feature type="region of interest" description="Disordered" evidence="6">
    <location>
        <begin position="962"/>
        <end position="1017"/>
    </location>
</feature>
<dbReference type="InterPro" id="IPR056466">
    <property type="entry name" value="Spectrin_DBS"/>
</dbReference>
<dbReference type="PROSITE" id="PS00741">
    <property type="entry name" value="DH_1"/>
    <property type="match status" value="1"/>
</dbReference>
<accession>A0A8U0Q327</accession>
<dbReference type="InterPro" id="IPR051336">
    <property type="entry name" value="RhoGEF_Guanine_NuclExch_SF"/>
</dbReference>
<dbReference type="GO" id="GO:0005737">
    <property type="term" value="C:cytoplasm"/>
    <property type="evidence" value="ECO:0007669"/>
    <property type="project" value="TreeGrafter"/>
</dbReference>
<comment type="similarity">
    <text evidence="4">Belongs to the MCF2 family.</text>
</comment>
<dbReference type="PROSITE" id="PS50191">
    <property type="entry name" value="CRAL_TRIO"/>
    <property type="match status" value="1"/>
</dbReference>
<dbReference type="SUPFAM" id="SSF50044">
    <property type="entry name" value="SH3-domain"/>
    <property type="match status" value="1"/>
</dbReference>